<keyword evidence="6 12" id="KW-0548">Nucleotidyltransferase</keyword>
<keyword evidence="5 12" id="KW-0808">Transferase</keyword>
<evidence type="ECO:0000256" key="5">
    <source>
        <dbReference type="ARBA" id="ARBA00022679"/>
    </source>
</evidence>
<evidence type="ECO:0000256" key="9">
    <source>
        <dbReference type="ARBA" id="ARBA00022840"/>
    </source>
</evidence>
<dbReference type="GO" id="GO:0006747">
    <property type="term" value="P:FAD biosynthetic process"/>
    <property type="evidence" value="ECO:0007669"/>
    <property type="project" value="UniProtKB-UniPathway"/>
</dbReference>
<proteinExistence type="predicted"/>
<dbReference type="AlphaFoldDB" id="A0A2K8NVV4"/>
<evidence type="ECO:0000256" key="10">
    <source>
        <dbReference type="ARBA" id="ARBA00049494"/>
    </source>
</evidence>
<keyword evidence="3" id="KW-0285">Flavoprotein</keyword>
<dbReference type="KEGG" id="eml:EMELA_v1c03990"/>
<keyword evidence="9" id="KW-0067">ATP-binding</keyword>
<reference evidence="12 13" key="1">
    <citation type="submission" date="2017-11" db="EMBL/GenBank/DDBJ databases">
        <title>Genome sequence of Entomoplasma melaleucae M1 (ATCC 49191).</title>
        <authorList>
            <person name="Lo W.-S."/>
            <person name="Gasparich G.E."/>
            <person name="Kuo C.-H."/>
        </authorList>
    </citation>
    <scope>NUCLEOTIDE SEQUENCE [LARGE SCALE GENOMIC DNA]</scope>
    <source>
        <strain evidence="12 13">M1</strain>
    </source>
</reference>
<evidence type="ECO:0000313" key="13">
    <source>
        <dbReference type="Proteomes" id="UP000231896"/>
    </source>
</evidence>
<evidence type="ECO:0000256" key="2">
    <source>
        <dbReference type="ARBA" id="ARBA00012393"/>
    </source>
</evidence>
<evidence type="ECO:0000256" key="6">
    <source>
        <dbReference type="ARBA" id="ARBA00022695"/>
    </source>
</evidence>
<evidence type="ECO:0000256" key="7">
    <source>
        <dbReference type="ARBA" id="ARBA00022741"/>
    </source>
</evidence>
<dbReference type="STRING" id="1408435.GCA_000685885_00728"/>
<dbReference type="GO" id="GO:0016301">
    <property type="term" value="F:kinase activity"/>
    <property type="evidence" value="ECO:0007669"/>
    <property type="project" value="UniProtKB-KW"/>
</dbReference>
<feature type="domain" description="FAD synthetase" evidence="11">
    <location>
        <begin position="13"/>
        <end position="136"/>
    </location>
</feature>
<evidence type="ECO:0000313" key="12">
    <source>
        <dbReference type="EMBL" id="ATZ17960.1"/>
    </source>
</evidence>
<keyword evidence="12" id="KW-0418">Kinase</keyword>
<dbReference type="InterPro" id="IPR014729">
    <property type="entry name" value="Rossmann-like_a/b/a_fold"/>
</dbReference>
<name>A0A2K8NVV4_9MOLU</name>
<dbReference type="Proteomes" id="UP000231896">
    <property type="component" value="Chromosome"/>
</dbReference>
<keyword evidence="7" id="KW-0547">Nucleotide-binding</keyword>
<gene>
    <name evidence="12" type="primary">ribC</name>
    <name evidence="12" type="ORF">EMELA_v1c03990</name>
</gene>
<sequence>MEIVKTTIHHIEELNKNSCVTVGMFDALHKYHKLIIAKTAELAKQFDLSSIVITFNHKPTKSAETLIQEEKKIAYIKENFNIDKLIILYVDEQLINTSKEAFVQILKDKLKVIKMVEGSDFRFGYQKAGDINYLIESFGIDNIFIFERDLSVSTSKIKKLIEKYKIDEVEKELEVDINLLK</sequence>
<dbReference type="GO" id="GO:0005524">
    <property type="term" value="F:ATP binding"/>
    <property type="evidence" value="ECO:0007669"/>
    <property type="project" value="UniProtKB-KW"/>
</dbReference>
<dbReference type="InterPro" id="IPR015864">
    <property type="entry name" value="FAD_synthase"/>
</dbReference>
<dbReference type="RefSeq" id="WP_028124214.1">
    <property type="nucleotide sequence ID" value="NZ_CP024964.1"/>
</dbReference>
<evidence type="ECO:0000256" key="3">
    <source>
        <dbReference type="ARBA" id="ARBA00022630"/>
    </source>
</evidence>
<organism evidence="12 13">
    <name type="scientific">Mesoplasma melaleucae</name>
    <dbReference type="NCBI Taxonomy" id="81459"/>
    <lineage>
        <taxon>Bacteria</taxon>
        <taxon>Bacillati</taxon>
        <taxon>Mycoplasmatota</taxon>
        <taxon>Mollicutes</taxon>
        <taxon>Entomoplasmatales</taxon>
        <taxon>Entomoplasmataceae</taxon>
        <taxon>Mesoplasma</taxon>
    </lineage>
</organism>
<dbReference type="OrthoDB" id="9803667at2"/>
<keyword evidence="8" id="KW-0274">FAD</keyword>
<dbReference type="GO" id="GO:0009231">
    <property type="term" value="P:riboflavin biosynthetic process"/>
    <property type="evidence" value="ECO:0007669"/>
    <property type="project" value="InterPro"/>
</dbReference>
<dbReference type="UniPathway" id="UPA00277">
    <property type="reaction ID" value="UER00407"/>
</dbReference>
<accession>A0A2K8NVV4</accession>
<comment type="pathway">
    <text evidence="1">Cofactor biosynthesis; FAD biosynthesis; FAD from FMN: step 1/1.</text>
</comment>
<keyword evidence="13" id="KW-1185">Reference proteome</keyword>
<evidence type="ECO:0000256" key="1">
    <source>
        <dbReference type="ARBA" id="ARBA00004726"/>
    </source>
</evidence>
<dbReference type="Pfam" id="PF06574">
    <property type="entry name" value="FAD_syn"/>
    <property type="match status" value="1"/>
</dbReference>
<keyword evidence="4" id="KW-0288">FMN</keyword>
<dbReference type="GO" id="GO:0003919">
    <property type="term" value="F:FMN adenylyltransferase activity"/>
    <property type="evidence" value="ECO:0007669"/>
    <property type="project" value="UniProtKB-EC"/>
</dbReference>
<comment type="catalytic activity">
    <reaction evidence="10">
        <text>FMN + ATP + H(+) = FAD + diphosphate</text>
        <dbReference type="Rhea" id="RHEA:17237"/>
        <dbReference type="ChEBI" id="CHEBI:15378"/>
        <dbReference type="ChEBI" id="CHEBI:30616"/>
        <dbReference type="ChEBI" id="CHEBI:33019"/>
        <dbReference type="ChEBI" id="CHEBI:57692"/>
        <dbReference type="ChEBI" id="CHEBI:58210"/>
        <dbReference type="EC" id="2.7.7.2"/>
    </reaction>
</comment>
<dbReference type="EC" id="2.7.7.2" evidence="2"/>
<dbReference type="SUPFAM" id="SSF52374">
    <property type="entry name" value="Nucleotidylyl transferase"/>
    <property type="match status" value="1"/>
</dbReference>
<protein>
    <recommendedName>
        <fullName evidence="2">FAD synthase</fullName>
        <ecNumber evidence="2">2.7.7.2</ecNumber>
    </recommendedName>
</protein>
<dbReference type="Gene3D" id="3.40.50.620">
    <property type="entry name" value="HUPs"/>
    <property type="match status" value="1"/>
</dbReference>
<dbReference type="EMBL" id="CP024964">
    <property type="protein sequence ID" value="ATZ17960.1"/>
    <property type="molecule type" value="Genomic_DNA"/>
</dbReference>
<evidence type="ECO:0000259" key="11">
    <source>
        <dbReference type="Pfam" id="PF06574"/>
    </source>
</evidence>
<evidence type="ECO:0000256" key="8">
    <source>
        <dbReference type="ARBA" id="ARBA00022827"/>
    </source>
</evidence>
<evidence type="ECO:0000256" key="4">
    <source>
        <dbReference type="ARBA" id="ARBA00022643"/>
    </source>
</evidence>